<dbReference type="Pfam" id="PF14300">
    <property type="entry name" value="DMP19"/>
    <property type="match status" value="1"/>
</dbReference>
<dbReference type="AlphaFoldDB" id="A0A2S6IW56"/>
<gene>
    <name evidence="2" type="ORF">CLV92_101291</name>
</gene>
<evidence type="ECO:0000313" key="3">
    <source>
        <dbReference type="Proteomes" id="UP000239485"/>
    </source>
</evidence>
<sequence>MGTPLIGALNVRAIYAYEVEDASALPGLRILGAVMGLHGIAMNGGLVVGGIENLFFNERMHAVDDAIEGFRWLGLADVAALVARARDEYLRFRPSGWEDISDEDALIWDQLDTAFFEIAADERLETAVPARLQDIAPELQPS</sequence>
<protein>
    <recommendedName>
        <fullName evidence="1">DNA mimic protein DMP19 C-terminal domain-containing protein</fullName>
    </recommendedName>
</protein>
<dbReference type="EMBL" id="PTJD01000001">
    <property type="protein sequence ID" value="PPK98592.1"/>
    <property type="molecule type" value="Genomic_DNA"/>
</dbReference>
<organism evidence="2 3">
    <name type="scientific">Kineococcus xinjiangensis</name>
    <dbReference type="NCBI Taxonomy" id="512762"/>
    <lineage>
        <taxon>Bacteria</taxon>
        <taxon>Bacillati</taxon>
        <taxon>Actinomycetota</taxon>
        <taxon>Actinomycetes</taxon>
        <taxon>Kineosporiales</taxon>
        <taxon>Kineosporiaceae</taxon>
        <taxon>Kineococcus</taxon>
    </lineage>
</organism>
<name>A0A2S6IW56_9ACTN</name>
<keyword evidence="3" id="KW-1185">Reference proteome</keyword>
<evidence type="ECO:0000313" key="2">
    <source>
        <dbReference type="EMBL" id="PPK98592.1"/>
    </source>
</evidence>
<comment type="caution">
    <text evidence="2">The sequence shown here is derived from an EMBL/GenBank/DDBJ whole genome shotgun (WGS) entry which is preliminary data.</text>
</comment>
<dbReference type="Proteomes" id="UP000239485">
    <property type="component" value="Unassembled WGS sequence"/>
</dbReference>
<evidence type="ECO:0000259" key="1">
    <source>
        <dbReference type="Pfam" id="PF14300"/>
    </source>
</evidence>
<reference evidence="2 3" key="1">
    <citation type="submission" date="2018-02" db="EMBL/GenBank/DDBJ databases">
        <title>Genomic Encyclopedia of Archaeal and Bacterial Type Strains, Phase II (KMG-II): from individual species to whole genera.</title>
        <authorList>
            <person name="Goeker M."/>
        </authorList>
    </citation>
    <scope>NUCLEOTIDE SEQUENCE [LARGE SCALE GENOMIC DNA]</scope>
    <source>
        <strain evidence="2 3">DSM 22857</strain>
    </source>
</reference>
<feature type="domain" description="DNA mimic protein DMP19 C-terminal" evidence="1">
    <location>
        <begin position="26"/>
        <end position="124"/>
    </location>
</feature>
<dbReference type="InterPro" id="IPR025402">
    <property type="entry name" value="DMP19_C"/>
</dbReference>
<proteinExistence type="predicted"/>
<dbReference type="RefSeq" id="WP_104430977.1">
    <property type="nucleotide sequence ID" value="NZ_PTJD01000001.1"/>
</dbReference>
<dbReference type="OrthoDB" id="5191180at2"/>
<accession>A0A2S6IW56</accession>